<keyword evidence="3 5" id="KW-0067">ATP-binding</keyword>
<evidence type="ECO:0000313" key="8">
    <source>
        <dbReference type="Proteomes" id="UP000179360"/>
    </source>
</evidence>
<dbReference type="Proteomes" id="UP000179360">
    <property type="component" value="Unassembled WGS sequence"/>
</dbReference>
<keyword evidence="5" id="KW-0963">Cytoplasm</keyword>
<dbReference type="Pfam" id="PF01121">
    <property type="entry name" value="CoaE"/>
    <property type="match status" value="1"/>
</dbReference>
<comment type="subcellular location">
    <subcellularLocation>
        <location evidence="5">Cytoplasm</location>
    </subcellularLocation>
</comment>
<proteinExistence type="inferred from homology"/>
<keyword evidence="5 7" id="KW-0418">Kinase</keyword>
<keyword evidence="2 5" id="KW-0547">Nucleotide-binding</keyword>
<keyword evidence="5" id="KW-0808">Transferase</keyword>
<dbReference type="PANTHER" id="PTHR10695:SF46">
    <property type="entry name" value="BIFUNCTIONAL COENZYME A SYNTHASE-RELATED"/>
    <property type="match status" value="1"/>
</dbReference>
<evidence type="ECO:0000256" key="4">
    <source>
        <dbReference type="ARBA" id="ARBA00022993"/>
    </source>
</evidence>
<dbReference type="GO" id="GO:0015937">
    <property type="term" value="P:coenzyme A biosynthetic process"/>
    <property type="evidence" value="ECO:0007669"/>
    <property type="project" value="UniProtKB-UniRule"/>
</dbReference>
<keyword evidence="4 5" id="KW-0173">Coenzyme A biosynthesis</keyword>
<dbReference type="SUPFAM" id="SSF52540">
    <property type="entry name" value="P-loop containing nucleoside triphosphate hydrolases"/>
    <property type="match status" value="1"/>
</dbReference>
<dbReference type="GO" id="GO:0005737">
    <property type="term" value="C:cytoplasm"/>
    <property type="evidence" value="ECO:0007669"/>
    <property type="project" value="UniProtKB-SubCell"/>
</dbReference>
<gene>
    <name evidence="5" type="primary">coaE</name>
    <name evidence="7" type="ORF">A2637_02115</name>
</gene>
<dbReference type="EC" id="2.7.1.24" evidence="5 6"/>
<feature type="binding site" evidence="5">
    <location>
        <begin position="11"/>
        <end position="16"/>
    </location>
    <ligand>
        <name>ATP</name>
        <dbReference type="ChEBI" id="CHEBI:30616"/>
    </ligand>
</feature>
<evidence type="ECO:0000256" key="2">
    <source>
        <dbReference type="ARBA" id="ARBA00022741"/>
    </source>
</evidence>
<dbReference type="InterPro" id="IPR027417">
    <property type="entry name" value="P-loop_NTPase"/>
</dbReference>
<dbReference type="EMBL" id="MFSY01000071">
    <property type="protein sequence ID" value="OGI45518.1"/>
    <property type="molecule type" value="Genomic_DNA"/>
</dbReference>
<dbReference type="NCBIfam" id="TIGR00152">
    <property type="entry name" value="dephospho-CoA kinase"/>
    <property type="match status" value="1"/>
</dbReference>
<reference evidence="7 8" key="1">
    <citation type="journal article" date="2016" name="Nat. Commun.">
        <title>Thousands of microbial genomes shed light on interconnected biogeochemical processes in an aquifer system.</title>
        <authorList>
            <person name="Anantharaman K."/>
            <person name="Brown C.T."/>
            <person name="Hug L.A."/>
            <person name="Sharon I."/>
            <person name="Castelle C.J."/>
            <person name="Probst A.J."/>
            <person name="Thomas B.C."/>
            <person name="Singh A."/>
            <person name="Wilkins M.J."/>
            <person name="Karaoz U."/>
            <person name="Brodie E.L."/>
            <person name="Williams K.H."/>
            <person name="Hubbard S.S."/>
            <person name="Banfield J.F."/>
        </authorList>
    </citation>
    <scope>NUCLEOTIDE SEQUENCE [LARGE SCALE GENOMIC DNA]</scope>
</reference>
<comment type="caution">
    <text evidence="7">The sequence shown here is derived from an EMBL/GenBank/DDBJ whole genome shotgun (WGS) entry which is preliminary data.</text>
</comment>
<evidence type="ECO:0000256" key="3">
    <source>
        <dbReference type="ARBA" id="ARBA00022840"/>
    </source>
</evidence>
<dbReference type="HAMAP" id="MF_00376">
    <property type="entry name" value="Dephospho_CoA_kinase"/>
    <property type="match status" value="1"/>
</dbReference>
<comment type="catalytic activity">
    <reaction evidence="5">
        <text>3'-dephospho-CoA + ATP = ADP + CoA + H(+)</text>
        <dbReference type="Rhea" id="RHEA:18245"/>
        <dbReference type="ChEBI" id="CHEBI:15378"/>
        <dbReference type="ChEBI" id="CHEBI:30616"/>
        <dbReference type="ChEBI" id="CHEBI:57287"/>
        <dbReference type="ChEBI" id="CHEBI:57328"/>
        <dbReference type="ChEBI" id="CHEBI:456216"/>
        <dbReference type="EC" id="2.7.1.24"/>
    </reaction>
</comment>
<comment type="pathway">
    <text evidence="5">Cofactor biosynthesis; coenzyme A biosynthesis; CoA from (R)-pantothenate: step 5/5.</text>
</comment>
<evidence type="ECO:0000256" key="1">
    <source>
        <dbReference type="ARBA" id="ARBA00009018"/>
    </source>
</evidence>
<dbReference type="STRING" id="1817764.A2637_02115"/>
<protein>
    <recommendedName>
        <fullName evidence="5 6">Dephospho-CoA kinase</fullName>
        <ecNumber evidence="5 6">2.7.1.24</ecNumber>
    </recommendedName>
    <alternativeName>
        <fullName evidence="5">Dephosphocoenzyme A kinase</fullName>
    </alternativeName>
</protein>
<dbReference type="GO" id="GO:0004140">
    <property type="term" value="F:dephospho-CoA kinase activity"/>
    <property type="evidence" value="ECO:0007669"/>
    <property type="project" value="UniProtKB-UniRule"/>
</dbReference>
<dbReference type="AlphaFoldDB" id="A0A1F6TKB1"/>
<sequence>MLRVGLTGGIGSGKSTVAALFARHGAPVIDTDAIARALAAPGAPAHREIVQAFGRTVLDAAGEIDRRRLRRLVFDNPAERHRLEDILHPLIREEVRRRLGALTARYCILVLPLLFEAGFTDLADRVLVVDADEALQIRRACARGAMDETEVRKIMAAQLPRAERRKRADDIILNEADSAHLEREVARLHTLYLSLAGDRKRNRQD</sequence>
<comment type="similarity">
    <text evidence="1 5">Belongs to the CoaE family.</text>
</comment>
<evidence type="ECO:0000256" key="6">
    <source>
        <dbReference type="NCBIfam" id="TIGR00152"/>
    </source>
</evidence>
<evidence type="ECO:0000256" key="5">
    <source>
        <dbReference type="HAMAP-Rule" id="MF_00376"/>
    </source>
</evidence>
<accession>A0A1F6TKB1</accession>
<dbReference type="Gene3D" id="3.40.50.300">
    <property type="entry name" value="P-loop containing nucleotide triphosphate hydrolases"/>
    <property type="match status" value="1"/>
</dbReference>
<evidence type="ECO:0000313" key="7">
    <source>
        <dbReference type="EMBL" id="OGI45518.1"/>
    </source>
</evidence>
<dbReference type="PROSITE" id="PS51219">
    <property type="entry name" value="DPCK"/>
    <property type="match status" value="1"/>
</dbReference>
<dbReference type="CDD" id="cd02022">
    <property type="entry name" value="DPCK"/>
    <property type="match status" value="1"/>
</dbReference>
<dbReference type="GO" id="GO:0005524">
    <property type="term" value="F:ATP binding"/>
    <property type="evidence" value="ECO:0007669"/>
    <property type="project" value="UniProtKB-UniRule"/>
</dbReference>
<dbReference type="PANTHER" id="PTHR10695">
    <property type="entry name" value="DEPHOSPHO-COA KINASE-RELATED"/>
    <property type="match status" value="1"/>
</dbReference>
<name>A0A1F6TKB1_9PROT</name>
<dbReference type="InterPro" id="IPR001977">
    <property type="entry name" value="Depp_CoAkinase"/>
</dbReference>
<dbReference type="UniPathway" id="UPA00241">
    <property type="reaction ID" value="UER00356"/>
</dbReference>
<comment type="function">
    <text evidence="5">Catalyzes the phosphorylation of the 3'-hydroxyl group of dephosphocoenzyme A to form coenzyme A.</text>
</comment>
<organism evidence="7 8">
    <name type="scientific">Candidatus Muproteobacteria bacterium RIFCSPHIGHO2_01_FULL_65_16</name>
    <dbReference type="NCBI Taxonomy" id="1817764"/>
    <lineage>
        <taxon>Bacteria</taxon>
        <taxon>Pseudomonadati</taxon>
        <taxon>Pseudomonadota</taxon>
        <taxon>Candidatus Muproteobacteria</taxon>
    </lineage>
</organism>